<name>A0A1I8HPR8_9PLAT</name>
<dbReference type="WBParaSite" id="maker-uti_cns_0007337-snap-gene-0.4-mRNA-1">
    <property type="protein sequence ID" value="maker-uti_cns_0007337-snap-gene-0.4-mRNA-1"/>
    <property type="gene ID" value="maker-uti_cns_0007337-snap-gene-0.4"/>
</dbReference>
<dbReference type="GO" id="GO:0006412">
    <property type="term" value="P:translation"/>
    <property type="evidence" value="ECO:0007669"/>
    <property type="project" value="InterPro"/>
</dbReference>
<evidence type="ECO:0000313" key="3">
    <source>
        <dbReference type="WBParaSite" id="maker-uti_cns_0012320-snap-gene-0.3-mRNA-1"/>
    </source>
</evidence>
<reference evidence="2 3" key="1">
    <citation type="submission" date="2016-11" db="UniProtKB">
        <authorList>
            <consortium name="WormBaseParasite"/>
        </authorList>
    </citation>
    <scope>IDENTIFICATION</scope>
</reference>
<dbReference type="InterPro" id="IPR005996">
    <property type="entry name" value="Ribosomal_uL30_bac-type"/>
</dbReference>
<dbReference type="PANTHER" id="PTHR15892:SF2">
    <property type="entry name" value="LARGE RIBOSOMAL SUBUNIT PROTEIN UL30M"/>
    <property type="match status" value="1"/>
</dbReference>
<evidence type="ECO:0000313" key="1">
    <source>
        <dbReference type="Proteomes" id="UP000095280"/>
    </source>
</evidence>
<accession>A0A1I8HPR8</accession>
<dbReference type="GO" id="GO:0005739">
    <property type="term" value="C:mitochondrion"/>
    <property type="evidence" value="ECO:0007669"/>
    <property type="project" value="TreeGrafter"/>
</dbReference>
<dbReference type="GO" id="GO:0003735">
    <property type="term" value="F:structural constituent of ribosome"/>
    <property type="evidence" value="ECO:0007669"/>
    <property type="project" value="InterPro"/>
</dbReference>
<dbReference type="Proteomes" id="UP000095280">
    <property type="component" value="Unplaced"/>
</dbReference>
<sequence>YCLQPSPLTSIRLCGVSVVSRRCLHSSGVLQVGRTWESKPVPGSVEHLQPQAWAKRLFDLHAAEAAQKQKLEQSGQAAAQPEPTKVLMIRRLLPWKASTYYEKCLLYKLGMEKDTPMRQWLPLPNIPSVADDLRKVQHLLQIQPLTMPDGLPATEADLSNCYTNECGELRMRRRLAGSAVEVQPERHAEAELEASKRRIHSMPRYHERRWKACLMFSEYFTQHHRYQHMQDGSAYRYSGLWRRDAAMKQSLSRRTNPDGTKRPNLNFEADFNAFPWRNY</sequence>
<dbReference type="AlphaFoldDB" id="A0A1I8HPR8"/>
<keyword evidence="1" id="KW-1185">Reference proteome</keyword>
<dbReference type="GO" id="GO:0015934">
    <property type="term" value="C:large ribosomal subunit"/>
    <property type="evidence" value="ECO:0007669"/>
    <property type="project" value="InterPro"/>
</dbReference>
<proteinExistence type="predicted"/>
<dbReference type="PANTHER" id="PTHR15892">
    <property type="entry name" value="MITOCHONDRIAL RIBOSOMAL PROTEIN L30"/>
    <property type="match status" value="1"/>
</dbReference>
<dbReference type="WBParaSite" id="maker-uti_cns_0012320-snap-gene-0.3-mRNA-1">
    <property type="protein sequence ID" value="maker-uti_cns_0012320-snap-gene-0.3-mRNA-1"/>
    <property type="gene ID" value="maker-uti_cns_0012320-snap-gene-0.3"/>
</dbReference>
<protein>
    <submittedName>
        <fullName evidence="2 3">39S ribosomal protein L30, mitochondrial</fullName>
    </submittedName>
</protein>
<organism evidence="1 2">
    <name type="scientific">Macrostomum lignano</name>
    <dbReference type="NCBI Taxonomy" id="282301"/>
    <lineage>
        <taxon>Eukaryota</taxon>
        <taxon>Metazoa</taxon>
        <taxon>Spiralia</taxon>
        <taxon>Lophotrochozoa</taxon>
        <taxon>Platyhelminthes</taxon>
        <taxon>Rhabditophora</taxon>
        <taxon>Macrostomorpha</taxon>
        <taxon>Macrostomida</taxon>
        <taxon>Macrostomidae</taxon>
        <taxon>Macrostomum</taxon>
    </lineage>
</organism>
<evidence type="ECO:0000313" key="2">
    <source>
        <dbReference type="WBParaSite" id="maker-uti_cns_0007337-snap-gene-0.4-mRNA-1"/>
    </source>
</evidence>